<sequence length="287" mass="30882">MLGAIEAGGTKFVCAVSDEQINIVDTVKFATTTPAETLQKVIAFFKRYPVTAIGIGSFGPIGVKAGQADFGHILNTPKLAWQNFDFLGVLKAQLQVPCYWTTDVNIAAYGELQAGAAQGLSNVVYLTIGTGIGAGVIVAKKFYYGLSHTEVGHVLLQQQPSDHFSGSCPYHQGCAEGLASGPAIEQRCHKKAAQIPADNPLWQLEADYLAQLCHNITLMFVPERIIFGGGVMHQKQLFPLIRKQLTAKMNHYVSLPPLDQYIVPVGLGDQAGIIGGLYLAKKLVNAE</sequence>
<dbReference type="AlphaFoldDB" id="A0A0R2DE91"/>
<name>A0A0R2DE91_9LACO</name>
<dbReference type="Proteomes" id="UP000051638">
    <property type="component" value="Unassembled WGS sequence"/>
</dbReference>
<dbReference type="FunFam" id="3.30.420.40:FF:000136">
    <property type="entry name" value="Putative fructokinase"/>
    <property type="match status" value="1"/>
</dbReference>
<gene>
    <name evidence="14" type="ORF">FC24_GL001215</name>
</gene>
<evidence type="ECO:0000256" key="4">
    <source>
        <dbReference type="ARBA" id="ARBA00022723"/>
    </source>
</evidence>
<dbReference type="PANTHER" id="PTHR42742:SF3">
    <property type="entry name" value="FRUCTOKINASE"/>
    <property type="match status" value="1"/>
</dbReference>
<accession>A0A0R2DE91</accession>
<evidence type="ECO:0000256" key="10">
    <source>
        <dbReference type="ARBA" id="ARBA00023277"/>
    </source>
</evidence>
<dbReference type="STRING" id="1423796.FC24_GL001215"/>
<evidence type="ECO:0000256" key="7">
    <source>
        <dbReference type="ARBA" id="ARBA00022833"/>
    </source>
</evidence>
<dbReference type="GO" id="GO:0008865">
    <property type="term" value="F:fructokinase activity"/>
    <property type="evidence" value="ECO:0007669"/>
    <property type="project" value="UniProtKB-EC"/>
</dbReference>
<keyword evidence="5" id="KW-0547">Nucleotide-binding</keyword>
<keyword evidence="4" id="KW-0479">Metal-binding</keyword>
<dbReference type="OrthoDB" id="9783435at2"/>
<evidence type="ECO:0000256" key="11">
    <source>
        <dbReference type="ARBA" id="ARBA00038887"/>
    </source>
</evidence>
<evidence type="ECO:0000256" key="12">
    <source>
        <dbReference type="ARBA" id="ARBA00048451"/>
    </source>
</evidence>
<dbReference type="CDD" id="cd24067">
    <property type="entry name" value="ASKHA_NBD_ROK_BsFRK-like"/>
    <property type="match status" value="1"/>
</dbReference>
<comment type="caution">
    <text evidence="14">The sequence shown here is derived from an EMBL/GenBank/DDBJ whole genome shotgun (WGS) entry which is preliminary data.</text>
</comment>
<evidence type="ECO:0000313" key="15">
    <source>
        <dbReference type="Proteomes" id="UP000051638"/>
    </source>
</evidence>
<dbReference type="EMBL" id="AYYI01000032">
    <property type="protein sequence ID" value="KRM98492.1"/>
    <property type="molecule type" value="Genomic_DNA"/>
</dbReference>
<keyword evidence="10" id="KW-0119">Carbohydrate metabolism</keyword>
<keyword evidence="6 14" id="KW-0418">Kinase</keyword>
<dbReference type="InterPro" id="IPR049874">
    <property type="entry name" value="ROK_cs"/>
</dbReference>
<comment type="catalytic activity">
    <reaction evidence="12">
        <text>D-fructose + ATP = D-fructose 6-phosphate + ADP + H(+)</text>
        <dbReference type="Rhea" id="RHEA:16125"/>
        <dbReference type="ChEBI" id="CHEBI:15378"/>
        <dbReference type="ChEBI" id="CHEBI:30616"/>
        <dbReference type="ChEBI" id="CHEBI:37721"/>
        <dbReference type="ChEBI" id="CHEBI:61527"/>
        <dbReference type="ChEBI" id="CHEBI:456216"/>
        <dbReference type="EC" id="2.7.1.4"/>
    </reaction>
</comment>
<keyword evidence="7" id="KW-0862">Zinc</keyword>
<evidence type="ECO:0000256" key="5">
    <source>
        <dbReference type="ARBA" id="ARBA00022741"/>
    </source>
</evidence>
<evidence type="ECO:0000256" key="3">
    <source>
        <dbReference type="ARBA" id="ARBA00022679"/>
    </source>
</evidence>
<evidence type="ECO:0000256" key="1">
    <source>
        <dbReference type="ARBA" id="ARBA00001946"/>
    </source>
</evidence>
<dbReference type="Pfam" id="PF00480">
    <property type="entry name" value="ROK"/>
    <property type="match status" value="1"/>
</dbReference>
<dbReference type="InterPro" id="IPR051804">
    <property type="entry name" value="Carb_Metab_Reg_Kinase/Isom"/>
</dbReference>
<dbReference type="InterPro" id="IPR043129">
    <property type="entry name" value="ATPase_NBD"/>
</dbReference>
<protein>
    <recommendedName>
        <fullName evidence="13">Fructokinase</fullName>
        <ecNumber evidence="11">2.7.1.4</ecNumber>
    </recommendedName>
</protein>
<dbReference type="EC" id="2.7.1.4" evidence="11"/>
<evidence type="ECO:0000256" key="6">
    <source>
        <dbReference type="ARBA" id="ARBA00022777"/>
    </source>
</evidence>
<keyword evidence="3" id="KW-0808">Transferase</keyword>
<dbReference type="Gene3D" id="3.30.420.40">
    <property type="match status" value="2"/>
</dbReference>
<comment type="cofactor">
    <cofactor evidence="1">
        <name>Mg(2+)</name>
        <dbReference type="ChEBI" id="CHEBI:18420"/>
    </cofactor>
</comment>
<dbReference type="SUPFAM" id="SSF53067">
    <property type="entry name" value="Actin-like ATPase domain"/>
    <property type="match status" value="1"/>
</dbReference>
<evidence type="ECO:0000256" key="9">
    <source>
        <dbReference type="ARBA" id="ARBA00022842"/>
    </source>
</evidence>
<dbReference type="PANTHER" id="PTHR42742">
    <property type="entry name" value="TRANSCRIPTIONAL REPRESSOR MPRA"/>
    <property type="match status" value="1"/>
</dbReference>
<dbReference type="RefSeq" id="WP_057873785.1">
    <property type="nucleotide sequence ID" value="NZ_AYYI01000032.1"/>
</dbReference>
<dbReference type="InterPro" id="IPR000600">
    <property type="entry name" value="ROK"/>
</dbReference>
<keyword evidence="8" id="KW-0067">ATP-binding</keyword>
<evidence type="ECO:0000256" key="2">
    <source>
        <dbReference type="ARBA" id="ARBA00006479"/>
    </source>
</evidence>
<proteinExistence type="inferred from homology"/>
<evidence type="ECO:0000313" key="14">
    <source>
        <dbReference type="EMBL" id="KRM98492.1"/>
    </source>
</evidence>
<organism evidence="14 15">
    <name type="scientific">Loigolactobacillus rennini DSM 20253</name>
    <dbReference type="NCBI Taxonomy" id="1423796"/>
    <lineage>
        <taxon>Bacteria</taxon>
        <taxon>Bacillati</taxon>
        <taxon>Bacillota</taxon>
        <taxon>Bacilli</taxon>
        <taxon>Lactobacillales</taxon>
        <taxon>Lactobacillaceae</taxon>
        <taxon>Loigolactobacillus</taxon>
    </lineage>
</organism>
<keyword evidence="15" id="KW-1185">Reference proteome</keyword>
<dbReference type="GO" id="GO:0005524">
    <property type="term" value="F:ATP binding"/>
    <property type="evidence" value="ECO:0007669"/>
    <property type="project" value="UniProtKB-KW"/>
</dbReference>
<keyword evidence="9" id="KW-0460">Magnesium</keyword>
<dbReference type="GO" id="GO:0046872">
    <property type="term" value="F:metal ion binding"/>
    <property type="evidence" value="ECO:0007669"/>
    <property type="project" value="UniProtKB-KW"/>
</dbReference>
<evidence type="ECO:0000256" key="8">
    <source>
        <dbReference type="ARBA" id="ARBA00022840"/>
    </source>
</evidence>
<dbReference type="FunFam" id="3.30.420.40:FF:000153">
    <property type="entry name" value="Putative fructokinase"/>
    <property type="match status" value="1"/>
</dbReference>
<dbReference type="PATRIC" id="fig|1423796.3.peg.1240"/>
<reference evidence="14 15" key="1">
    <citation type="journal article" date="2015" name="Genome Announc.">
        <title>Expanding the biotechnology potential of lactobacilli through comparative genomics of 213 strains and associated genera.</title>
        <authorList>
            <person name="Sun Z."/>
            <person name="Harris H.M."/>
            <person name="McCann A."/>
            <person name="Guo C."/>
            <person name="Argimon S."/>
            <person name="Zhang W."/>
            <person name="Yang X."/>
            <person name="Jeffery I.B."/>
            <person name="Cooney J.C."/>
            <person name="Kagawa T.F."/>
            <person name="Liu W."/>
            <person name="Song Y."/>
            <person name="Salvetti E."/>
            <person name="Wrobel A."/>
            <person name="Rasinkangas P."/>
            <person name="Parkhill J."/>
            <person name="Rea M.C."/>
            <person name="O'Sullivan O."/>
            <person name="Ritari J."/>
            <person name="Douillard F.P."/>
            <person name="Paul Ross R."/>
            <person name="Yang R."/>
            <person name="Briner A.E."/>
            <person name="Felis G.E."/>
            <person name="de Vos W.M."/>
            <person name="Barrangou R."/>
            <person name="Klaenhammer T.R."/>
            <person name="Caufield P.W."/>
            <person name="Cui Y."/>
            <person name="Zhang H."/>
            <person name="O'Toole P.W."/>
        </authorList>
    </citation>
    <scope>NUCLEOTIDE SEQUENCE [LARGE SCALE GENOMIC DNA]</scope>
    <source>
        <strain evidence="14 15">DSM 20253</strain>
    </source>
</reference>
<evidence type="ECO:0000256" key="13">
    <source>
        <dbReference type="ARBA" id="ARBA00074653"/>
    </source>
</evidence>
<dbReference type="PROSITE" id="PS01125">
    <property type="entry name" value="ROK"/>
    <property type="match status" value="1"/>
</dbReference>
<comment type="similarity">
    <text evidence="2">Belongs to the ROK (NagC/XylR) family.</text>
</comment>